<dbReference type="Proteomes" id="UP000715095">
    <property type="component" value="Unassembled WGS sequence"/>
</dbReference>
<feature type="non-terminal residue" evidence="1">
    <location>
        <position position="175"/>
    </location>
</feature>
<gene>
    <name evidence="1" type="ORF">H6A60_12315</name>
</gene>
<reference evidence="1 2" key="1">
    <citation type="journal article" date="2021" name="Sci. Rep.">
        <title>The distribution of antibiotic resistance genes in chicken gut microbiota commensals.</title>
        <authorList>
            <person name="Juricova H."/>
            <person name="Matiasovicova J."/>
            <person name="Kubasova T."/>
            <person name="Cejkova D."/>
            <person name="Rychlik I."/>
        </authorList>
    </citation>
    <scope>NUCLEOTIDE SEQUENCE [LARGE SCALE GENOMIC DNA]</scope>
    <source>
        <strain evidence="1 2">An829</strain>
    </source>
</reference>
<sequence length="175" mass="19774">VKTEKEERGKISVLALRRREGSFWDFTEEAEAVVSSINSKKHAIHFVGLNKLNEEKLENFFAPSNCTQQKLRLGDAVRLRYIEGEKNLVVSVEKTKGIPNTRLLKKTYSTVAFIAPNRAFGKLDNDVFLSNMILKNNVDITENSTITGVSVPSYDRKKGVWGWTLLFPESVENPA</sequence>
<protein>
    <submittedName>
        <fullName evidence="1">Uncharacterized protein</fullName>
    </submittedName>
</protein>
<comment type="caution">
    <text evidence="1">The sequence shown here is derived from an EMBL/GenBank/DDBJ whole genome shotgun (WGS) entry which is preliminary data.</text>
</comment>
<evidence type="ECO:0000313" key="1">
    <source>
        <dbReference type="EMBL" id="MBM6705247.1"/>
    </source>
</evidence>
<feature type="non-terminal residue" evidence="1">
    <location>
        <position position="1"/>
    </location>
</feature>
<keyword evidence="2" id="KW-1185">Reference proteome</keyword>
<evidence type="ECO:0000313" key="2">
    <source>
        <dbReference type="Proteomes" id="UP000715095"/>
    </source>
</evidence>
<name>A0ABS2DVC3_9BURK</name>
<dbReference type="RefSeq" id="WP_205105079.1">
    <property type="nucleotide sequence ID" value="NZ_JACJJC010000247.1"/>
</dbReference>
<accession>A0ABS2DVC3</accession>
<proteinExistence type="predicted"/>
<dbReference type="EMBL" id="JACJJC010000247">
    <property type="protein sequence ID" value="MBM6705247.1"/>
    <property type="molecule type" value="Genomic_DNA"/>
</dbReference>
<organism evidence="1 2">
    <name type="scientific">Sutterella massiliensis</name>
    <dbReference type="NCBI Taxonomy" id="1816689"/>
    <lineage>
        <taxon>Bacteria</taxon>
        <taxon>Pseudomonadati</taxon>
        <taxon>Pseudomonadota</taxon>
        <taxon>Betaproteobacteria</taxon>
        <taxon>Burkholderiales</taxon>
        <taxon>Sutterellaceae</taxon>
        <taxon>Sutterella</taxon>
    </lineage>
</organism>